<reference evidence="2 3" key="1">
    <citation type="submission" date="2019-05" db="EMBL/GenBank/DDBJ databases">
        <title>Mycolicibacterium sphagni ENV482 genome assembly.</title>
        <authorList>
            <person name="Chen W."/>
            <person name="Faulkner N.W."/>
            <person name="Hyman M.R."/>
        </authorList>
    </citation>
    <scope>NUCLEOTIDE SEQUENCE [LARGE SCALE GENOMIC DNA]</scope>
    <source>
        <strain evidence="2 3">ENV482</strain>
    </source>
</reference>
<feature type="compositionally biased region" description="Pro residues" evidence="1">
    <location>
        <begin position="101"/>
        <end position="112"/>
    </location>
</feature>
<keyword evidence="3" id="KW-1185">Reference proteome</keyword>
<feature type="compositionally biased region" description="Pro residues" evidence="1">
    <location>
        <begin position="34"/>
        <end position="43"/>
    </location>
</feature>
<sequence>MLPAPSVPAGTVAAEGGIGAAGGPIEPGGSIMGAPPPPLPPTLDPTETAGFEAAGATMPGCAAAGDIPPAAPAATGAAPAWAPPVNADDGLAGAEDAEDGIPPPIPAPADSP</sequence>
<proteinExistence type="predicted"/>
<dbReference type="RefSeq" id="WP_240163594.1">
    <property type="nucleotide sequence ID" value="NZ_VBSB01000016.1"/>
</dbReference>
<feature type="region of interest" description="Disordered" evidence="1">
    <location>
        <begin position="1"/>
        <end position="49"/>
    </location>
</feature>
<organism evidence="2 3">
    <name type="scientific">Mycolicibacterium sphagni</name>
    <dbReference type="NCBI Taxonomy" id="1786"/>
    <lineage>
        <taxon>Bacteria</taxon>
        <taxon>Bacillati</taxon>
        <taxon>Actinomycetota</taxon>
        <taxon>Actinomycetes</taxon>
        <taxon>Mycobacteriales</taxon>
        <taxon>Mycobacteriaceae</taxon>
        <taxon>Mycolicibacterium</taxon>
    </lineage>
</organism>
<accession>A0ABX2K0D5</accession>
<feature type="compositionally biased region" description="Low complexity" evidence="1">
    <location>
        <begin position="70"/>
        <end position="94"/>
    </location>
</feature>
<evidence type="ECO:0000256" key="1">
    <source>
        <dbReference type="SAM" id="MobiDB-lite"/>
    </source>
</evidence>
<name>A0ABX2K0D5_9MYCO</name>
<feature type="region of interest" description="Disordered" evidence="1">
    <location>
        <begin position="70"/>
        <end position="112"/>
    </location>
</feature>
<evidence type="ECO:0000313" key="2">
    <source>
        <dbReference type="EMBL" id="NTY62524.1"/>
    </source>
</evidence>
<comment type="caution">
    <text evidence="2">The sequence shown here is derived from an EMBL/GenBank/DDBJ whole genome shotgun (WGS) entry which is preliminary data.</text>
</comment>
<feature type="compositionally biased region" description="Gly residues" evidence="1">
    <location>
        <begin position="16"/>
        <end position="26"/>
    </location>
</feature>
<dbReference type="EMBL" id="VBSB01000016">
    <property type="protein sequence ID" value="NTY62524.1"/>
    <property type="molecule type" value="Genomic_DNA"/>
</dbReference>
<gene>
    <name evidence="2" type="ORF">FEG63_23585</name>
</gene>
<protein>
    <submittedName>
        <fullName evidence="2">Uncharacterized protein</fullName>
    </submittedName>
</protein>
<dbReference type="Proteomes" id="UP000708347">
    <property type="component" value="Unassembled WGS sequence"/>
</dbReference>
<evidence type="ECO:0000313" key="3">
    <source>
        <dbReference type="Proteomes" id="UP000708347"/>
    </source>
</evidence>